<sequence length="184" mass="19393">MRLKVSIIVFLIGFIAIVVAIFFGWLMIKNNFSKKIATPPPQSSPTPMLSSPVISIACPVPKEFCSQAKEVDAGAEFSGLGFNLPAGTSVLAVFSGTITDEPKVKGRLSNEPLLYLTDLKGDMVVYSYYGTISSAVGKSVSAGSEIGKIGPGSFPVGPISGLNFLFSLKQGGKYQKISIKPGNP</sequence>
<name>A0A1F5K3M4_9BACT</name>
<gene>
    <name evidence="2" type="ORF">A3E45_00055</name>
</gene>
<organism evidence="2 3">
    <name type="scientific">Candidatus Daviesbacteria bacterium RIFCSPHIGHO2_12_FULL_43_11</name>
    <dbReference type="NCBI Taxonomy" id="1797780"/>
    <lineage>
        <taxon>Bacteria</taxon>
        <taxon>Candidatus Daviesiibacteriota</taxon>
    </lineage>
</organism>
<dbReference type="STRING" id="1797780.A3E45_00055"/>
<dbReference type="EMBL" id="MFDH01000023">
    <property type="protein sequence ID" value="OGE35410.1"/>
    <property type="molecule type" value="Genomic_DNA"/>
</dbReference>
<accession>A0A1F5K3M4</accession>
<evidence type="ECO:0000313" key="3">
    <source>
        <dbReference type="Proteomes" id="UP000176405"/>
    </source>
</evidence>
<evidence type="ECO:0000256" key="1">
    <source>
        <dbReference type="SAM" id="Phobius"/>
    </source>
</evidence>
<dbReference type="Proteomes" id="UP000176405">
    <property type="component" value="Unassembled WGS sequence"/>
</dbReference>
<reference evidence="2 3" key="1">
    <citation type="journal article" date="2016" name="Nat. Commun.">
        <title>Thousands of microbial genomes shed light on interconnected biogeochemical processes in an aquifer system.</title>
        <authorList>
            <person name="Anantharaman K."/>
            <person name="Brown C.T."/>
            <person name="Hug L.A."/>
            <person name="Sharon I."/>
            <person name="Castelle C.J."/>
            <person name="Probst A.J."/>
            <person name="Thomas B.C."/>
            <person name="Singh A."/>
            <person name="Wilkins M.J."/>
            <person name="Karaoz U."/>
            <person name="Brodie E.L."/>
            <person name="Williams K.H."/>
            <person name="Hubbard S.S."/>
            <person name="Banfield J.F."/>
        </authorList>
    </citation>
    <scope>NUCLEOTIDE SEQUENCE [LARGE SCALE GENOMIC DNA]</scope>
</reference>
<comment type="caution">
    <text evidence="2">The sequence shown here is derived from an EMBL/GenBank/DDBJ whole genome shotgun (WGS) entry which is preliminary data.</text>
</comment>
<keyword evidence="1" id="KW-0812">Transmembrane</keyword>
<proteinExistence type="predicted"/>
<keyword evidence="1" id="KW-0472">Membrane</keyword>
<protein>
    <submittedName>
        <fullName evidence="2">Uncharacterized protein</fullName>
    </submittedName>
</protein>
<feature type="transmembrane region" description="Helical" evidence="1">
    <location>
        <begin position="6"/>
        <end position="28"/>
    </location>
</feature>
<dbReference type="InterPro" id="IPR011055">
    <property type="entry name" value="Dup_hybrid_motif"/>
</dbReference>
<keyword evidence="1" id="KW-1133">Transmembrane helix</keyword>
<evidence type="ECO:0000313" key="2">
    <source>
        <dbReference type="EMBL" id="OGE35410.1"/>
    </source>
</evidence>
<dbReference type="AlphaFoldDB" id="A0A1F5K3M4"/>
<dbReference type="Gene3D" id="2.70.70.10">
    <property type="entry name" value="Glucose Permease (Domain IIA)"/>
    <property type="match status" value="1"/>
</dbReference>